<name>A0A6C0CJU2_9ZZZZ</name>
<sequence length="179" mass="20438">MNKMYGVVNGLYLCNHNRVDEINSRMSDRNVPSSSLQPQYSIRPTSTKYGYMQVLDQYKKPNIPLNNYKTYSTESVFNPGSAQAPWNGFANNVNTESQLRNQFFALQRCEQSNFVPSSDSDLFKTTVDYKPIKQSHPLLFNTPEFSPHNPDKLNSSENIFNNSVRQSVLDGPVCLPEKK</sequence>
<reference evidence="1" key="1">
    <citation type="journal article" date="2020" name="Nature">
        <title>Giant virus diversity and host interactions through global metagenomics.</title>
        <authorList>
            <person name="Schulz F."/>
            <person name="Roux S."/>
            <person name="Paez-Espino D."/>
            <person name="Jungbluth S."/>
            <person name="Walsh D.A."/>
            <person name="Denef V.J."/>
            <person name="McMahon K.D."/>
            <person name="Konstantinidis K.T."/>
            <person name="Eloe-Fadrosh E.A."/>
            <person name="Kyrpides N.C."/>
            <person name="Woyke T."/>
        </authorList>
    </citation>
    <scope>NUCLEOTIDE SEQUENCE</scope>
    <source>
        <strain evidence="1">GVMAG-M-3300021185-45</strain>
    </source>
</reference>
<accession>A0A6C0CJU2</accession>
<dbReference type="AlphaFoldDB" id="A0A6C0CJU2"/>
<protein>
    <submittedName>
        <fullName evidence="1">Uncharacterized protein</fullName>
    </submittedName>
</protein>
<dbReference type="EMBL" id="MN739428">
    <property type="protein sequence ID" value="QHT04422.1"/>
    <property type="molecule type" value="Genomic_DNA"/>
</dbReference>
<proteinExistence type="predicted"/>
<organism evidence="1">
    <name type="scientific">viral metagenome</name>
    <dbReference type="NCBI Taxonomy" id="1070528"/>
    <lineage>
        <taxon>unclassified sequences</taxon>
        <taxon>metagenomes</taxon>
        <taxon>organismal metagenomes</taxon>
    </lineage>
</organism>
<evidence type="ECO:0000313" key="1">
    <source>
        <dbReference type="EMBL" id="QHT04422.1"/>
    </source>
</evidence>